<dbReference type="EC" id="3.6.1.7" evidence="2 4"/>
<accession>A0A849SYD8</accession>
<gene>
    <name evidence="8" type="ORF">HOP12_08125</name>
</gene>
<evidence type="ECO:0000256" key="4">
    <source>
        <dbReference type="PROSITE-ProRule" id="PRU00520"/>
    </source>
</evidence>
<dbReference type="Proteomes" id="UP000580839">
    <property type="component" value="Unassembled WGS sequence"/>
</dbReference>
<feature type="domain" description="Acylphosphatase-like" evidence="7">
    <location>
        <begin position="3"/>
        <end position="90"/>
    </location>
</feature>
<dbReference type="Pfam" id="PF00708">
    <property type="entry name" value="Acylphosphatase"/>
    <property type="match status" value="1"/>
</dbReference>
<dbReference type="SUPFAM" id="SSF54975">
    <property type="entry name" value="Acylphosphatase/BLUF domain-like"/>
    <property type="match status" value="1"/>
</dbReference>
<comment type="caution">
    <text evidence="8">The sequence shown here is derived from an EMBL/GenBank/DDBJ whole genome shotgun (WGS) entry which is preliminary data.</text>
</comment>
<feature type="active site" evidence="4">
    <location>
        <position position="36"/>
    </location>
</feature>
<keyword evidence="4 5" id="KW-0378">Hydrolase</keyword>
<reference evidence="8 9" key="1">
    <citation type="submission" date="2020-04" db="EMBL/GenBank/DDBJ databases">
        <title>Metagenomic profiling of ammonia- and methane-oxidizing microorganisms in a Dutch drinking water treatment plant.</title>
        <authorList>
            <person name="Poghosyan L."/>
            <person name="Leucker S."/>
        </authorList>
    </citation>
    <scope>NUCLEOTIDE SEQUENCE [LARGE SCALE GENOMIC DNA]</scope>
    <source>
        <strain evidence="8">S-RSF-IL-03</strain>
    </source>
</reference>
<dbReference type="AlphaFoldDB" id="A0A849SYD8"/>
<proteinExistence type="inferred from homology"/>
<comment type="similarity">
    <text evidence="1 6">Belongs to the acylphosphatase family.</text>
</comment>
<dbReference type="PANTHER" id="PTHR47268:SF4">
    <property type="entry name" value="ACYLPHOSPHATASE"/>
    <property type="match status" value="1"/>
</dbReference>
<organism evidence="8 9">
    <name type="scientific">Eiseniibacteriota bacterium</name>
    <dbReference type="NCBI Taxonomy" id="2212470"/>
    <lineage>
        <taxon>Bacteria</taxon>
        <taxon>Candidatus Eiseniibacteriota</taxon>
    </lineage>
</organism>
<evidence type="ECO:0000256" key="5">
    <source>
        <dbReference type="RuleBase" id="RU000553"/>
    </source>
</evidence>
<evidence type="ECO:0000256" key="6">
    <source>
        <dbReference type="RuleBase" id="RU004168"/>
    </source>
</evidence>
<protein>
    <recommendedName>
        <fullName evidence="2 4">Acylphosphatase</fullName>
        <ecNumber evidence="2 4">3.6.1.7</ecNumber>
    </recommendedName>
</protein>
<evidence type="ECO:0000259" key="7">
    <source>
        <dbReference type="PROSITE" id="PS51160"/>
    </source>
</evidence>
<dbReference type="InterPro" id="IPR017968">
    <property type="entry name" value="Acylphosphatase_CS"/>
</dbReference>
<dbReference type="InterPro" id="IPR036046">
    <property type="entry name" value="Acylphosphatase-like_dom_sf"/>
</dbReference>
<sequence length="90" mass="10098">MPCLHVIVHGRVQGVGFRYFARHEARQRRLTGWVRNRPDGTVEAAARGSAPDLEHWIAALRSGPPAARVDRIERDEREIAGADDEFAIVD</sequence>
<evidence type="ECO:0000256" key="3">
    <source>
        <dbReference type="ARBA" id="ARBA00047645"/>
    </source>
</evidence>
<evidence type="ECO:0000256" key="1">
    <source>
        <dbReference type="ARBA" id="ARBA00005614"/>
    </source>
</evidence>
<dbReference type="PROSITE" id="PS00151">
    <property type="entry name" value="ACYLPHOSPHATASE_2"/>
    <property type="match status" value="1"/>
</dbReference>
<dbReference type="PROSITE" id="PS51160">
    <property type="entry name" value="ACYLPHOSPHATASE_3"/>
    <property type="match status" value="1"/>
</dbReference>
<dbReference type="PRINTS" id="PR00112">
    <property type="entry name" value="ACYLPHPHTASE"/>
</dbReference>
<dbReference type="PANTHER" id="PTHR47268">
    <property type="entry name" value="ACYLPHOSPHATASE"/>
    <property type="match status" value="1"/>
</dbReference>
<evidence type="ECO:0000313" key="8">
    <source>
        <dbReference type="EMBL" id="NOT34119.1"/>
    </source>
</evidence>
<evidence type="ECO:0000313" key="9">
    <source>
        <dbReference type="Proteomes" id="UP000580839"/>
    </source>
</evidence>
<evidence type="ECO:0000256" key="2">
    <source>
        <dbReference type="ARBA" id="ARBA00012150"/>
    </source>
</evidence>
<dbReference type="GO" id="GO:0003998">
    <property type="term" value="F:acylphosphatase activity"/>
    <property type="evidence" value="ECO:0007669"/>
    <property type="project" value="UniProtKB-EC"/>
</dbReference>
<dbReference type="Gene3D" id="3.30.70.100">
    <property type="match status" value="1"/>
</dbReference>
<comment type="catalytic activity">
    <reaction evidence="3 4 5">
        <text>an acyl phosphate + H2O = a carboxylate + phosphate + H(+)</text>
        <dbReference type="Rhea" id="RHEA:14965"/>
        <dbReference type="ChEBI" id="CHEBI:15377"/>
        <dbReference type="ChEBI" id="CHEBI:15378"/>
        <dbReference type="ChEBI" id="CHEBI:29067"/>
        <dbReference type="ChEBI" id="CHEBI:43474"/>
        <dbReference type="ChEBI" id="CHEBI:59918"/>
        <dbReference type="EC" id="3.6.1.7"/>
    </reaction>
</comment>
<dbReference type="InterPro" id="IPR001792">
    <property type="entry name" value="Acylphosphatase-like_dom"/>
</dbReference>
<dbReference type="InterPro" id="IPR020456">
    <property type="entry name" value="Acylphosphatase"/>
</dbReference>
<feature type="active site" evidence="4">
    <location>
        <position position="18"/>
    </location>
</feature>
<dbReference type="EMBL" id="JABFRW010000094">
    <property type="protein sequence ID" value="NOT34119.1"/>
    <property type="molecule type" value="Genomic_DNA"/>
</dbReference>
<name>A0A849SYD8_UNCEI</name>
<dbReference type="PROSITE" id="PS00150">
    <property type="entry name" value="ACYLPHOSPHATASE_1"/>
    <property type="match status" value="1"/>
</dbReference>